<reference evidence="2" key="1">
    <citation type="submission" date="2010-11" db="EMBL/GenBank/DDBJ databases">
        <title>The complete genome of Desulfurococcus mucosus DSM 2162.</title>
        <authorList>
            <consortium name="US DOE Joint Genome Institute (JGI-PGF)"/>
            <person name="Lucas S."/>
            <person name="Copeland A."/>
            <person name="Lapidus A."/>
            <person name="Bruce D."/>
            <person name="Goodwin L."/>
            <person name="Pitluck S."/>
            <person name="Kyrpides N."/>
            <person name="Mavromatis K."/>
            <person name="Pagani I."/>
            <person name="Ivanova N."/>
            <person name="Ovchinnikova G."/>
            <person name="Chertkov O."/>
            <person name="Held B."/>
            <person name="Brettin T."/>
            <person name="Detter J.C."/>
            <person name="Tapia R."/>
            <person name="Han C."/>
            <person name="Land M."/>
            <person name="Hauser L."/>
            <person name="Markowitz V."/>
            <person name="Cheng J.-F."/>
            <person name="Hugenholtz P."/>
            <person name="Woyke T."/>
            <person name="Wu D."/>
            <person name="Wirth R."/>
            <person name="Bilek Y."/>
            <person name="Hader T."/>
            <person name="Klenk H.-P."/>
            <person name="Eisen J.A."/>
        </authorList>
    </citation>
    <scope>NUCLEOTIDE SEQUENCE [LARGE SCALE GENOMIC DNA]</scope>
    <source>
        <strain evidence="2">ATCC 35584 / DSM 2162 / JCM 9187 / O7/1</strain>
    </source>
</reference>
<dbReference type="Pfam" id="PF02597">
    <property type="entry name" value="ThiS"/>
    <property type="match status" value="1"/>
</dbReference>
<dbReference type="STRING" id="765177.Desmu_0014"/>
<keyword evidence="2" id="KW-1185">Reference proteome</keyword>
<evidence type="ECO:0000313" key="2">
    <source>
        <dbReference type="Proteomes" id="UP000001068"/>
    </source>
</evidence>
<reference evidence="1 2" key="2">
    <citation type="journal article" date="2011" name="Stand. Genomic Sci.">
        <title>Complete genome sequence of Desulfurococcus mucosus type strain (O7/1).</title>
        <authorList>
            <person name="Wirth R."/>
            <person name="Chertkov O."/>
            <person name="Held B."/>
            <person name="Lapidus A."/>
            <person name="Nolan M."/>
            <person name="Lucas S."/>
            <person name="Hammon N."/>
            <person name="Deshpande S."/>
            <person name="Cheng J.F."/>
            <person name="Tapia R."/>
            <person name="Han C."/>
            <person name="Goodwin L."/>
            <person name="Pitluck S."/>
            <person name="Liolios K."/>
            <person name="Ioanna P."/>
            <person name="Ivanova N."/>
            <person name="Mavromatis K."/>
            <person name="Mikhailova N."/>
            <person name="Pati A."/>
            <person name="Chen A."/>
            <person name="Palaniappan K."/>
            <person name="Land M."/>
            <person name="Hauser L."/>
            <person name="Chang Y.J."/>
            <person name="Jeffries C.D."/>
            <person name="Bilek Y."/>
            <person name="Hader T."/>
            <person name="Rohde M."/>
            <person name="Spring S."/>
            <person name="Sikorski J."/>
            <person name="Goker M."/>
            <person name="Woyke T."/>
            <person name="Bristow J."/>
            <person name="Eisen J.A."/>
            <person name="Markowitz V."/>
            <person name="Hugenholtz P."/>
            <person name="Kyrpides N.C."/>
            <person name="Klenk H.P."/>
        </authorList>
    </citation>
    <scope>NUCLEOTIDE SEQUENCE [LARGE SCALE GENOMIC DNA]</scope>
    <source>
        <strain evidence="2">ATCC 35584 / DSM 2162 / JCM 9187 / O7/1</strain>
    </source>
</reference>
<evidence type="ECO:0000313" key="1">
    <source>
        <dbReference type="EMBL" id="ADV64333.1"/>
    </source>
</evidence>
<dbReference type="Proteomes" id="UP000001068">
    <property type="component" value="Chromosome"/>
</dbReference>
<dbReference type="RefSeq" id="WP_013561555.1">
    <property type="nucleotide sequence ID" value="NC_014961.1"/>
</dbReference>
<dbReference type="InterPro" id="IPR016155">
    <property type="entry name" value="Mopterin_synth/thiamin_S_b"/>
</dbReference>
<accession>E8RA55</accession>
<organism evidence="1 2">
    <name type="scientific">Desulfurococcus mucosus (strain ATCC 35584 / DSM 2162 / JCM 9187 / O7/1)</name>
    <dbReference type="NCBI Taxonomy" id="765177"/>
    <lineage>
        <taxon>Archaea</taxon>
        <taxon>Thermoproteota</taxon>
        <taxon>Thermoprotei</taxon>
        <taxon>Desulfurococcales</taxon>
        <taxon>Desulfurococcaceae</taxon>
        <taxon>Desulfurococcus</taxon>
    </lineage>
</organism>
<dbReference type="GeneID" id="10152693"/>
<dbReference type="InterPro" id="IPR003749">
    <property type="entry name" value="ThiS/MoaD-like"/>
</dbReference>
<gene>
    <name evidence="1" type="ordered locus">Desmu_0014</name>
</gene>
<dbReference type="AlphaFoldDB" id="E8RA55"/>
<dbReference type="HOGENOM" id="CLU_2765869_0_0_2"/>
<evidence type="ECO:0008006" key="3">
    <source>
        <dbReference type="Google" id="ProtNLM"/>
    </source>
</evidence>
<dbReference type="KEGG" id="dmu:Desmu_0014"/>
<name>E8RA55_DESM0</name>
<sequence>MIKVKLLPRNIEVEVDAEEAEVQVILEKLRNELSSDGVLVLVNGRLVEDMRRVVRKGDTVVVVEEFLGG</sequence>
<protein>
    <recommendedName>
        <fullName evidence="3">ThiamineS protein</fullName>
    </recommendedName>
</protein>
<proteinExistence type="predicted"/>
<dbReference type="SUPFAM" id="SSF54285">
    <property type="entry name" value="MoaD/ThiS"/>
    <property type="match status" value="1"/>
</dbReference>
<dbReference type="eggNOG" id="arCOG11218">
    <property type="taxonomic scope" value="Archaea"/>
</dbReference>
<dbReference type="EMBL" id="CP002363">
    <property type="protein sequence ID" value="ADV64333.1"/>
    <property type="molecule type" value="Genomic_DNA"/>
</dbReference>